<feature type="transmembrane region" description="Helical" evidence="10">
    <location>
        <begin position="31"/>
        <end position="51"/>
    </location>
</feature>
<keyword evidence="10" id="KW-0050">Antiport</keyword>
<feature type="transmembrane region" description="Helical" evidence="10">
    <location>
        <begin position="379"/>
        <end position="399"/>
    </location>
</feature>
<feature type="transmembrane region" description="Helical" evidence="10">
    <location>
        <begin position="236"/>
        <end position="254"/>
    </location>
</feature>
<dbReference type="PANTHER" id="PTHR10110:SF86">
    <property type="entry name" value="SODIUM_HYDROGEN EXCHANGER 7"/>
    <property type="match status" value="1"/>
</dbReference>
<dbReference type="RefSeq" id="WP_238183929.1">
    <property type="nucleotide sequence ID" value="NZ_BPRB01000207.1"/>
</dbReference>
<protein>
    <submittedName>
        <fullName evidence="12">Sodium, potassium, lithium and rubidium/H(+) antiporter</fullName>
    </submittedName>
</protein>
<evidence type="ECO:0000256" key="2">
    <source>
        <dbReference type="ARBA" id="ARBA00022448"/>
    </source>
</evidence>
<evidence type="ECO:0000256" key="3">
    <source>
        <dbReference type="ARBA" id="ARBA00022475"/>
    </source>
</evidence>
<evidence type="ECO:0000256" key="7">
    <source>
        <dbReference type="ARBA" id="ARBA00023065"/>
    </source>
</evidence>
<feature type="transmembrane region" description="Helical" evidence="10">
    <location>
        <begin position="213"/>
        <end position="230"/>
    </location>
</feature>
<keyword evidence="3" id="KW-1003">Cell membrane</keyword>
<evidence type="ECO:0000256" key="9">
    <source>
        <dbReference type="ARBA" id="ARBA00023201"/>
    </source>
</evidence>
<sequence>MTPVATFEFILLLLVAILGLEVLARRTRLPPAAALIVGGIALAFVPGIPAVSLDPDLVLVLFLPPLLMEGAYFTVWSDFRRHLPGILSLAVGAVAFTTLAVGVVAHLLVPGLPWAACFALGAVVSPPDAVAAKAVLARVSLPRRLMVLLEGESLLNDAAGLVLFRFAVAAALTGAFSIGDATLTFGVLALGGVAVGAAVGFAWVKLLRYLEDVHLMIAGTFLLPWAAYVGGEAVHVSGVIATVTAGLIFGWYQHDIFSANLRLRGTAFWQVMIFLMEAFVFVLIGLSLRGVVERLGGAGDAIETLAVPVAGVVAAVVLSRFAWVFGADLLRVGAARLLGRPGPAAAPAASAVMSWAGMRGVVTLAIALSLPAAMPGRDFILAAAFAVILVTVLLQGTTLGPLIRLLRLEADAGEDGRHLPRATARARMAQAQLAAIEALSRDADGAIRHPRLLEQYGHRAGAAARYSEAPETFAGNRADHYRVLLATIAAGRAEILRLHRSGEIHDETLHVLEHDLDLQEMTAETARG</sequence>
<keyword evidence="13" id="KW-1185">Reference proteome</keyword>
<keyword evidence="9 10" id="KW-0739">Sodium transport</keyword>
<dbReference type="InterPro" id="IPR006153">
    <property type="entry name" value="Cation/H_exchanger_TM"/>
</dbReference>
<dbReference type="Gene3D" id="6.10.140.1330">
    <property type="match status" value="1"/>
</dbReference>
<name>A0ABQ4U5H4_9HYPH</name>
<evidence type="ECO:0000256" key="5">
    <source>
        <dbReference type="ARBA" id="ARBA00022989"/>
    </source>
</evidence>
<keyword evidence="10" id="KW-0997">Cell inner membrane</keyword>
<comment type="caution">
    <text evidence="12">The sequence shown here is derived from an EMBL/GenBank/DDBJ whole genome shotgun (WGS) entry which is preliminary data.</text>
</comment>
<proteinExistence type="inferred from homology"/>
<dbReference type="Pfam" id="PF00999">
    <property type="entry name" value="Na_H_Exchanger"/>
    <property type="match status" value="1"/>
</dbReference>
<evidence type="ECO:0000313" key="12">
    <source>
        <dbReference type="EMBL" id="GJE61365.1"/>
    </source>
</evidence>
<feature type="transmembrane region" description="Helical" evidence="10">
    <location>
        <begin position="185"/>
        <end position="206"/>
    </location>
</feature>
<feature type="transmembrane region" description="Helical" evidence="10">
    <location>
        <begin position="158"/>
        <end position="179"/>
    </location>
</feature>
<reference evidence="12" key="2">
    <citation type="submission" date="2021-08" db="EMBL/GenBank/DDBJ databases">
        <authorList>
            <person name="Tani A."/>
            <person name="Ola A."/>
            <person name="Ogura Y."/>
            <person name="Katsura K."/>
            <person name="Hayashi T."/>
        </authorList>
    </citation>
    <scope>NUCLEOTIDE SEQUENCE</scope>
    <source>
        <strain evidence="12">DSM 23632</strain>
    </source>
</reference>
<evidence type="ECO:0000256" key="6">
    <source>
        <dbReference type="ARBA" id="ARBA00023053"/>
    </source>
</evidence>
<keyword evidence="6 10" id="KW-0915">Sodium</keyword>
<feature type="transmembrane region" description="Helical" evidence="10">
    <location>
        <begin position="266"/>
        <end position="286"/>
    </location>
</feature>
<gene>
    <name evidence="12" type="primary">nhaK_1</name>
    <name evidence="12" type="ORF">MPOCJGCO_3487</name>
</gene>
<comment type="subcellular location">
    <subcellularLocation>
        <location evidence="10">Cell inner membrane</location>
        <topology evidence="10">Multi-pass membrane protein</topology>
    </subcellularLocation>
    <subcellularLocation>
        <location evidence="1">Cell membrane</location>
        <topology evidence="1">Multi-pass membrane protein</topology>
    </subcellularLocation>
</comment>
<dbReference type="EMBL" id="BPRB01000207">
    <property type="protein sequence ID" value="GJE61365.1"/>
    <property type="molecule type" value="Genomic_DNA"/>
</dbReference>
<keyword evidence="5 10" id="KW-1133">Transmembrane helix</keyword>
<keyword evidence="7 10" id="KW-0406">Ion transport</keyword>
<dbReference type="PANTHER" id="PTHR10110">
    <property type="entry name" value="SODIUM/HYDROGEN EXCHANGER"/>
    <property type="match status" value="1"/>
</dbReference>
<feature type="transmembrane region" description="Helical" evidence="10">
    <location>
        <begin position="57"/>
        <end position="75"/>
    </location>
</feature>
<dbReference type="InterPro" id="IPR004705">
    <property type="entry name" value="Cation/H_exchanger_CPA1_bac"/>
</dbReference>
<feature type="transmembrane region" description="Helical" evidence="10">
    <location>
        <begin position="306"/>
        <end position="330"/>
    </location>
</feature>
<evidence type="ECO:0000256" key="10">
    <source>
        <dbReference type="RuleBase" id="RU366002"/>
    </source>
</evidence>
<dbReference type="InterPro" id="IPR018422">
    <property type="entry name" value="Cation/H_exchanger_CPA1"/>
</dbReference>
<comment type="similarity">
    <text evidence="10">Belongs to the monovalent cation:proton antiporter 1 (CPA1) transporter (TC 2.A.36) family.</text>
</comment>
<feature type="transmembrane region" description="Helical" evidence="10">
    <location>
        <begin position="351"/>
        <end position="373"/>
    </location>
</feature>
<evidence type="ECO:0000313" key="13">
    <source>
        <dbReference type="Proteomes" id="UP001055057"/>
    </source>
</evidence>
<evidence type="ECO:0000256" key="8">
    <source>
        <dbReference type="ARBA" id="ARBA00023136"/>
    </source>
</evidence>
<evidence type="ECO:0000256" key="1">
    <source>
        <dbReference type="ARBA" id="ARBA00004651"/>
    </source>
</evidence>
<feature type="transmembrane region" description="Helical" evidence="10">
    <location>
        <begin position="87"/>
        <end position="107"/>
    </location>
</feature>
<keyword evidence="8 10" id="KW-0472">Membrane</keyword>
<keyword evidence="4 10" id="KW-0812">Transmembrane</keyword>
<comment type="function">
    <text evidence="10">Na(+)/H(+) antiporter that extrudes sodium in exchange for external protons.</text>
</comment>
<accession>A0ABQ4U5H4</accession>
<evidence type="ECO:0000259" key="11">
    <source>
        <dbReference type="Pfam" id="PF00999"/>
    </source>
</evidence>
<dbReference type="Proteomes" id="UP001055057">
    <property type="component" value="Unassembled WGS sequence"/>
</dbReference>
<evidence type="ECO:0000256" key="4">
    <source>
        <dbReference type="ARBA" id="ARBA00022692"/>
    </source>
</evidence>
<keyword evidence="2 10" id="KW-0813">Transport</keyword>
<dbReference type="NCBIfam" id="TIGR00831">
    <property type="entry name" value="a_cpa1"/>
    <property type="match status" value="1"/>
</dbReference>
<reference evidence="12" key="1">
    <citation type="journal article" date="2021" name="Front. Microbiol.">
        <title>Comprehensive Comparative Genomics and Phenotyping of Methylobacterium Species.</title>
        <authorList>
            <person name="Alessa O."/>
            <person name="Ogura Y."/>
            <person name="Fujitani Y."/>
            <person name="Takami H."/>
            <person name="Hayashi T."/>
            <person name="Sahin N."/>
            <person name="Tani A."/>
        </authorList>
    </citation>
    <scope>NUCLEOTIDE SEQUENCE</scope>
    <source>
        <strain evidence="12">DSM 23632</strain>
    </source>
</reference>
<organism evidence="12 13">
    <name type="scientific">Methylobacterium trifolii</name>
    <dbReference type="NCBI Taxonomy" id="1003092"/>
    <lineage>
        <taxon>Bacteria</taxon>
        <taxon>Pseudomonadati</taxon>
        <taxon>Pseudomonadota</taxon>
        <taxon>Alphaproteobacteria</taxon>
        <taxon>Hyphomicrobiales</taxon>
        <taxon>Methylobacteriaceae</taxon>
        <taxon>Methylobacterium</taxon>
    </lineage>
</organism>
<feature type="transmembrane region" description="Helical" evidence="10">
    <location>
        <begin position="6"/>
        <end position="24"/>
    </location>
</feature>
<feature type="domain" description="Cation/H+ exchanger transmembrane" evidence="11">
    <location>
        <begin position="13"/>
        <end position="403"/>
    </location>
</feature>